<gene>
    <name evidence="9" type="ORF">EV129_10423</name>
</gene>
<proteinExistence type="inferred from homology"/>
<dbReference type="SUPFAM" id="SSF143081">
    <property type="entry name" value="BB1717-like"/>
    <property type="match status" value="1"/>
</dbReference>
<dbReference type="InterPro" id="IPR003738">
    <property type="entry name" value="SRAP"/>
</dbReference>
<sequence>MASRRDNPLARWRLNYELPFHVILWWSTDRETEWKFPTIKERGEVLSSSLQIDRRCQQYRASFDGDTYLVFCFPTREAASEFRRRWNGQFIDTDEVSKGGYWEPREGNVCNLYRMLSNQEAIRSITRAMIDSTGNLQPIEEIWPDRLAPIVRNTPAGRELANVRWGLPSSSQALFQAATKRADSLRKKGREVDFQEILKMEPDGGTTNVRNVESRHWKRWQGVEFRCVVPFTAFAEPDPASKPEGGRTPNAWFAANPDCPLMFFAGFWVPQWQSVRKIKEGLVTTDLYGFLTTEPNAIVAPIHEKAMPVVLSNDDEIETWLTAPWDKARALQRPLPNDKLVQLPVELAVA</sequence>
<evidence type="ECO:0000256" key="5">
    <source>
        <dbReference type="ARBA" id="ARBA00023124"/>
    </source>
</evidence>
<dbReference type="PANTHER" id="PTHR13604:SF0">
    <property type="entry name" value="ABASIC SITE PROCESSING PROTEIN HMCES"/>
    <property type="match status" value="1"/>
</dbReference>
<evidence type="ECO:0000256" key="6">
    <source>
        <dbReference type="ARBA" id="ARBA00023125"/>
    </source>
</evidence>
<evidence type="ECO:0000313" key="9">
    <source>
        <dbReference type="EMBL" id="TCU38420.1"/>
    </source>
</evidence>
<dbReference type="Proteomes" id="UP000295507">
    <property type="component" value="Unassembled WGS sequence"/>
</dbReference>
<keyword evidence="7" id="KW-0456">Lyase</keyword>
<dbReference type="GO" id="GO:0106300">
    <property type="term" value="P:protein-DNA covalent cross-linking repair"/>
    <property type="evidence" value="ECO:0007669"/>
    <property type="project" value="InterPro"/>
</dbReference>
<keyword evidence="2 8" id="KW-0645">Protease</keyword>
<organism evidence="9 10">
    <name type="scientific">Rhizobium azibense</name>
    <dbReference type="NCBI Taxonomy" id="1136135"/>
    <lineage>
        <taxon>Bacteria</taxon>
        <taxon>Pseudomonadati</taxon>
        <taxon>Pseudomonadota</taxon>
        <taxon>Alphaproteobacteria</taxon>
        <taxon>Hyphomicrobiales</taxon>
        <taxon>Rhizobiaceae</taxon>
        <taxon>Rhizobium/Agrobacterium group</taxon>
        <taxon>Rhizobium</taxon>
    </lineage>
</organism>
<dbReference type="AlphaFoldDB" id="A0A4R3RQY9"/>
<dbReference type="InterPro" id="IPR036590">
    <property type="entry name" value="SRAP-like"/>
</dbReference>
<dbReference type="GO" id="GO:0016829">
    <property type="term" value="F:lyase activity"/>
    <property type="evidence" value="ECO:0007669"/>
    <property type="project" value="UniProtKB-KW"/>
</dbReference>
<evidence type="ECO:0000256" key="7">
    <source>
        <dbReference type="ARBA" id="ARBA00023239"/>
    </source>
</evidence>
<evidence type="ECO:0000256" key="1">
    <source>
        <dbReference type="ARBA" id="ARBA00008136"/>
    </source>
</evidence>
<keyword evidence="3" id="KW-0227">DNA damage</keyword>
<keyword evidence="6" id="KW-0238">DNA-binding</keyword>
<dbReference type="RefSeq" id="WP_342636359.1">
    <property type="nucleotide sequence ID" value="NZ_SMBK01000004.1"/>
</dbReference>
<dbReference type="GO" id="GO:0008233">
    <property type="term" value="F:peptidase activity"/>
    <property type="evidence" value="ECO:0007669"/>
    <property type="project" value="UniProtKB-KW"/>
</dbReference>
<evidence type="ECO:0000313" key="10">
    <source>
        <dbReference type="Proteomes" id="UP000295507"/>
    </source>
</evidence>
<dbReference type="PANTHER" id="PTHR13604">
    <property type="entry name" value="DC12-RELATED"/>
    <property type="match status" value="1"/>
</dbReference>
<comment type="caution">
    <text evidence="9">The sequence shown here is derived from an EMBL/GenBank/DDBJ whole genome shotgun (WGS) entry which is preliminary data.</text>
</comment>
<dbReference type="GO" id="GO:0006508">
    <property type="term" value="P:proteolysis"/>
    <property type="evidence" value="ECO:0007669"/>
    <property type="project" value="UniProtKB-KW"/>
</dbReference>
<evidence type="ECO:0000256" key="4">
    <source>
        <dbReference type="ARBA" id="ARBA00022801"/>
    </source>
</evidence>
<dbReference type="Pfam" id="PF02586">
    <property type="entry name" value="SRAP"/>
    <property type="match status" value="1"/>
</dbReference>
<evidence type="ECO:0000256" key="2">
    <source>
        <dbReference type="ARBA" id="ARBA00022670"/>
    </source>
</evidence>
<keyword evidence="4 8" id="KW-0378">Hydrolase</keyword>
<keyword evidence="5" id="KW-0190">Covalent protein-DNA linkage</keyword>
<comment type="similarity">
    <text evidence="1 8">Belongs to the SOS response-associated peptidase family.</text>
</comment>
<evidence type="ECO:0000256" key="3">
    <source>
        <dbReference type="ARBA" id="ARBA00022763"/>
    </source>
</evidence>
<dbReference type="GO" id="GO:0003697">
    <property type="term" value="F:single-stranded DNA binding"/>
    <property type="evidence" value="ECO:0007669"/>
    <property type="project" value="InterPro"/>
</dbReference>
<evidence type="ECO:0000256" key="8">
    <source>
        <dbReference type="RuleBase" id="RU364100"/>
    </source>
</evidence>
<dbReference type="EMBL" id="SMBK01000004">
    <property type="protein sequence ID" value="TCU38420.1"/>
    <property type="molecule type" value="Genomic_DNA"/>
</dbReference>
<name>A0A4R3RQY9_9HYPH</name>
<reference evidence="9 10" key="1">
    <citation type="submission" date="2019-03" db="EMBL/GenBank/DDBJ databases">
        <title>Genomic Encyclopedia of Type Strains, Phase IV (KMG-V): Genome sequencing to study the core and pangenomes of soil and plant-associated prokaryotes.</title>
        <authorList>
            <person name="Whitman W."/>
        </authorList>
    </citation>
    <scope>NUCLEOTIDE SEQUENCE [LARGE SCALE GENOMIC DNA]</scope>
    <source>
        <strain evidence="9 10">IE4868</strain>
    </source>
</reference>
<dbReference type="EC" id="3.4.-.-" evidence="8"/>
<accession>A0A4R3RQY9</accession>
<protein>
    <recommendedName>
        <fullName evidence="8">Abasic site processing protein</fullName>
        <ecNumber evidence="8">3.4.-.-</ecNumber>
    </recommendedName>
</protein>
<dbReference type="Gene3D" id="3.90.1680.20">
    <property type="match status" value="2"/>
</dbReference>